<evidence type="ECO:0000259" key="2">
    <source>
        <dbReference type="Pfam" id="PF04296"/>
    </source>
</evidence>
<dbReference type="STRING" id="1188229.GlitD10_2076"/>
<dbReference type="AlphaFoldDB" id="A0A1J0AES8"/>
<dbReference type="Pfam" id="PF04296">
    <property type="entry name" value="YlxR"/>
    <property type="match status" value="1"/>
</dbReference>
<accession>A0A1J0AES8</accession>
<dbReference type="SUPFAM" id="SSF64376">
    <property type="entry name" value="YlxR-like"/>
    <property type="match status" value="1"/>
</dbReference>
<dbReference type="KEGG" id="glt:GlitD10_2076"/>
<evidence type="ECO:0000313" key="3">
    <source>
        <dbReference type="EMBL" id="APB34403.1"/>
    </source>
</evidence>
<organism evidence="3 4">
    <name type="scientific">Gloeomargarita lithophora Alchichica-D10</name>
    <dbReference type="NCBI Taxonomy" id="1188229"/>
    <lineage>
        <taxon>Bacteria</taxon>
        <taxon>Bacillati</taxon>
        <taxon>Cyanobacteriota</taxon>
        <taxon>Cyanophyceae</taxon>
        <taxon>Gloeomargaritales</taxon>
        <taxon>Gloeomargaritaceae</taxon>
        <taxon>Gloeomargarita</taxon>
    </lineage>
</organism>
<name>A0A1J0AES8_9CYAN</name>
<feature type="region of interest" description="Disordered" evidence="1">
    <location>
        <begin position="97"/>
        <end position="120"/>
    </location>
</feature>
<dbReference type="EMBL" id="CP017675">
    <property type="protein sequence ID" value="APB34403.1"/>
    <property type="molecule type" value="Genomic_DNA"/>
</dbReference>
<keyword evidence="4" id="KW-1185">Reference proteome</keyword>
<feature type="domain" description="YlxR" evidence="2">
    <location>
        <begin position="19"/>
        <end position="90"/>
    </location>
</feature>
<dbReference type="InterPro" id="IPR037465">
    <property type="entry name" value="YlxR"/>
</dbReference>
<dbReference type="RefSeq" id="WP_230402764.1">
    <property type="nucleotide sequence ID" value="NZ_CP017675.1"/>
</dbReference>
<gene>
    <name evidence="3" type="ORF">GlitD10_2076</name>
</gene>
<dbReference type="PANTHER" id="PTHR34215:SF1">
    <property type="entry name" value="YLXR DOMAIN-CONTAINING PROTEIN"/>
    <property type="match status" value="1"/>
</dbReference>
<protein>
    <recommendedName>
        <fullName evidence="2">YlxR domain-containing protein</fullName>
    </recommendedName>
</protein>
<dbReference type="InterPro" id="IPR035931">
    <property type="entry name" value="YlxR-like_sf"/>
</dbReference>
<reference evidence="3 4" key="1">
    <citation type="submission" date="2016-10" db="EMBL/GenBank/DDBJ databases">
        <title>Description of Gloeomargarita lithophora gen. nov., sp. nov., a thylakoid-bearing basal-branching cyanobacterium with intracellular carbonates, and proposal for Gloeomargaritales ord. nov.</title>
        <authorList>
            <person name="Moreira D."/>
            <person name="Tavera R."/>
            <person name="Benzerara K."/>
            <person name="Skouri-Panet F."/>
            <person name="Couradeau E."/>
            <person name="Gerard E."/>
            <person name="Loussert C."/>
            <person name="Novelo E."/>
            <person name="Zivanovic Y."/>
            <person name="Lopez-Garcia P."/>
        </authorList>
    </citation>
    <scope>NUCLEOTIDE SEQUENCE [LARGE SCALE GENOMIC DNA]</scope>
    <source>
        <strain evidence="3 4">D10</strain>
    </source>
</reference>
<proteinExistence type="predicted"/>
<evidence type="ECO:0000256" key="1">
    <source>
        <dbReference type="SAM" id="MobiDB-lite"/>
    </source>
</evidence>
<evidence type="ECO:0000313" key="4">
    <source>
        <dbReference type="Proteomes" id="UP000180235"/>
    </source>
</evidence>
<dbReference type="InterPro" id="IPR007393">
    <property type="entry name" value="YlxR_dom"/>
</dbReference>
<dbReference type="PANTHER" id="PTHR34215">
    <property type="entry name" value="BLL0784 PROTEIN"/>
    <property type="match status" value="1"/>
</dbReference>
<dbReference type="Gene3D" id="3.30.1230.10">
    <property type="entry name" value="YlxR-like"/>
    <property type="match status" value="1"/>
</dbReference>
<dbReference type="Proteomes" id="UP000180235">
    <property type="component" value="Chromosome"/>
</dbReference>
<feature type="region of interest" description="Disordered" evidence="1">
    <location>
        <begin position="1"/>
        <end position="21"/>
    </location>
</feature>
<sequence length="120" mass="13778">MTPPRQRTTQKHKMPPGTRRCLSCRTLAPREQFWRVVRLFPSHQVVLDQGMGRSAYLCPRRECLQQAQQKNRLGKVLKTPIPPEIYATLWARITIPDPVPDTHLPNAQSDPQYRESGGHG</sequence>